<dbReference type="EMBL" id="BARV01027324">
    <property type="protein sequence ID" value="GAI35973.1"/>
    <property type="molecule type" value="Genomic_DNA"/>
</dbReference>
<name>X1MXJ8_9ZZZZ</name>
<feature type="non-terminal residue" evidence="1">
    <location>
        <position position="83"/>
    </location>
</feature>
<organism evidence="1">
    <name type="scientific">marine sediment metagenome</name>
    <dbReference type="NCBI Taxonomy" id="412755"/>
    <lineage>
        <taxon>unclassified sequences</taxon>
        <taxon>metagenomes</taxon>
        <taxon>ecological metagenomes</taxon>
    </lineage>
</organism>
<evidence type="ECO:0000313" key="1">
    <source>
        <dbReference type="EMBL" id="GAI35973.1"/>
    </source>
</evidence>
<reference evidence="1" key="1">
    <citation type="journal article" date="2014" name="Front. Microbiol.">
        <title>High frequency of phylogenetically diverse reductive dehalogenase-homologous genes in deep subseafloor sedimentary metagenomes.</title>
        <authorList>
            <person name="Kawai M."/>
            <person name="Futagami T."/>
            <person name="Toyoda A."/>
            <person name="Takaki Y."/>
            <person name="Nishi S."/>
            <person name="Hori S."/>
            <person name="Arai W."/>
            <person name="Tsubouchi T."/>
            <person name="Morono Y."/>
            <person name="Uchiyama I."/>
            <person name="Ito T."/>
            <person name="Fujiyama A."/>
            <person name="Inagaki F."/>
            <person name="Takami H."/>
        </authorList>
    </citation>
    <scope>NUCLEOTIDE SEQUENCE</scope>
    <source>
        <strain evidence="1">Expedition CK06-06</strain>
    </source>
</reference>
<protein>
    <submittedName>
        <fullName evidence="1">Uncharacterized protein</fullName>
    </submittedName>
</protein>
<comment type="caution">
    <text evidence="1">The sequence shown here is derived from an EMBL/GenBank/DDBJ whole genome shotgun (WGS) entry which is preliminary data.</text>
</comment>
<accession>X1MXJ8</accession>
<dbReference type="AlphaFoldDB" id="X1MXJ8"/>
<gene>
    <name evidence="1" type="ORF">S06H3_43982</name>
</gene>
<proteinExistence type="predicted"/>
<sequence length="83" mass="9801">MRADQFEDFKEDVQAGLSVELLSEIYGLTPEETKRGVEYVNRGVLTKLYTWLVQFFTKIVFQVQMKIRMSKIRQILKLVKRGD</sequence>